<dbReference type="EMBL" id="WWEO01000042">
    <property type="protein sequence ID" value="NCD69977.1"/>
    <property type="molecule type" value="Genomic_DNA"/>
</dbReference>
<reference evidence="1" key="2">
    <citation type="submission" date="2020-10" db="EMBL/GenBank/DDBJ databases">
        <title>Mucilaginibacter sp. nov., isolated from soil.</title>
        <authorList>
            <person name="Jeon C.O."/>
        </authorList>
    </citation>
    <scope>NUCLEOTIDE SEQUENCE</scope>
    <source>
        <strain evidence="1">R11</strain>
    </source>
</reference>
<protein>
    <submittedName>
        <fullName evidence="1">Acyl-CoA reductase</fullName>
    </submittedName>
</protein>
<gene>
    <name evidence="1" type="ORF">GSY63_11465</name>
</gene>
<dbReference type="GO" id="GO:0016491">
    <property type="term" value="F:oxidoreductase activity"/>
    <property type="evidence" value="ECO:0007669"/>
    <property type="project" value="InterPro"/>
</dbReference>
<name>A0A965ZHT0_9SPHI</name>
<dbReference type="SUPFAM" id="SSF53720">
    <property type="entry name" value="ALDH-like"/>
    <property type="match status" value="1"/>
</dbReference>
<evidence type="ECO:0000313" key="2">
    <source>
        <dbReference type="Proteomes" id="UP000638732"/>
    </source>
</evidence>
<organism evidence="1 2">
    <name type="scientific">Mucilaginibacter agri</name>
    <dbReference type="NCBI Taxonomy" id="2695265"/>
    <lineage>
        <taxon>Bacteria</taxon>
        <taxon>Pseudomonadati</taxon>
        <taxon>Bacteroidota</taxon>
        <taxon>Sphingobacteriia</taxon>
        <taxon>Sphingobacteriales</taxon>
        <taxon>Sphingobacteriaceae</taxon>
        <taxon>Mucilaginibacter</taxon>
    </lineage>
</organism>
<keyword evidence="2" id="KW-1185">Reference proteome</keyword>
<accession>A0A965ZHT0</accession>
<dbReference type="InterPro" id="IPR016161">
    <property type="entry name" value="Ald_DH/histidinol_DH"/>
</dbReference>
<sequence>MMLTDKNYIIKVFTTLGQRLSLPDETLSAVINNEHYHNAWFTQVSVMQAVKAAGKMLNEDDLTTWLNKYNHLPHSPKKIGLILAGNIPMVGFHDIICVLATGNIALIKLSSQDSRLIRHVMQMLIDIEPALAEQIVFTERLENFDAVIATGSNNTSRYFDYYFGKVPNIIRKNRNSVAVISGYESKEELNKLGYDIFDYFGLGCRNVSSLMVPLEYDFIPFFEAIEEYYPIGDHHKYHNNYDYNKAIYLVNRDKHLDNGFLLIKEDERLASPLAVVFYQYYDTLDSAVDTLKNRSEDIQVVVSQMQLETGNQVVPFGQSQHPQLWDYADGIDTMQFLSNL</sequence>
<dbReference type="AlphaFoldDB" id="A0A965ZHT0"/>
<evidence type="ECO:0000313" key="1">
    <source>
        <dbReference type="EMBL" id="NCD69977.1"/>
    </source>
</evidence>
<dbReference type="RefSeq" id="WP_166585947.1">
    <property type="nucleotide sequence ID" value="NZ_WWEO01000042.1"/>
</dbReference>
<dbReference type="Proteomes" id="UP000638732">
    <property type="component" value="Unassembled WGS sequence"/>
</dbReference>
<comment type="caution">
    <text evidence="1">The sequence shown here is derived from an EMBL/GenBank/DDBJ whole genome shotgun (WGS) entry which is preliminary data.</text>
</comment>
<proteinExistence type="predicted"/>
<reference evidence="1" key="1">
    <citation type="submission" date="2020-01" db="EMBL/GenBank/DDBJ databases">
        <authorList>
            <person name="Seo Y.L."/>
        </authorList>
    </citation>
    <scope>NUCLEOTIDE SEQUENCE</scope>
    <source>
        <strain evidence="1">R11</strain>
    </source>
</reference>